<evidence type="ECO:0000256" key="13">
    <source>
        <dbReference type="ARBA" id="ARBA00037895"/>
    </source>
</evidence>
<dbReference type="Gene3D" id="1.20.140.10">
    <property type="entry name" value="Butyryl-CoA Dehydrogenase, subunit A, domain 3"/>
    <property type="match status" value="1"/>
</dbReference>
<evidence type="ECO:0000256" key="10">
    <source>
        <dbReference type="ARBA" id="ARBA00022990"/>
    </source>
</evidence>
<evidence type="ECO:0000259" key="27">
    <source>
        <dbReference type="Pfam" id="PF02770"/>
    </source>
</evidence>
<dbReference type="SUPFAM" id="SSF47203">
    <property type="entry name" value="Acyl-CoA dehydrogenase C-terminal domain-like"/>
    <property type="match status" value="1"/>
</dbReference>
<evidence type="ECO:0000256" key="22">
    <source>
        <dbReference type="ARBA" id="ARBA00049192"/>
    </source>
</evidence>
<dbReference type="PROSITE" id="PS00072">
    <property type="entry name" value="ACYL_COA_DH_1"/>
    <property type="match status" value="1"/>
</dbReference>
<dbReference type="KEGG" id="ccro:CMC5_064220"/>
<dbReference type="SUPFAM" id="SSF56645">
    <property type="entry name" value="Acyl-CoA dehydrogenase NM domain-like"/>
    <property type="match status" value="1"/>
</dbReference>
<proteinExistence type="inferred from homology"/>
<dbReference type="InterPro" id="IPR006089">
    <property type="entry name" value="Acyl-CoA_DH_CS"/>
</dbReference>
<evidence type="ECO:0000256" key="2">
    <source>
        <dbReference type="ARBA" id="ARBA00005198"/>
    </source>
</evidence>
<name>A0A0K1EMX8_CHOCO</name>
<dbReference type="OrthoDB" id="9765339at2"/>
<dbReference type="PANTHER" id="PTHR43884:SF1">
    <property type="entry name" value="SHORT_BRANCHED CHAIN SPECIFIC ACYL-COA DEHYDROGENASE, MITOCHONDRIAL"/>
    <property type="match status" value="1"/>
</dbReference>
<comment type="catalytic activity">
    <reaction evidence="24">
        <text>2-methylpropanoyl-CoA + oxidized [electron-transfer flavoprotein] + H(+) = 2-methylpropenoyl-CoA + reduced [electron-transfer flavoprotein]</text>
        <dbReference type="Rhea" id="RHEA:44180"/>
        <dbReference type="Rhea" id="RHEA-COMP:10685"/>
        <dbReference type="Rhea" id="RHEA-COMP:10686"/>
        <dbReference type="ChEBI" id="CHEBI:15378"/>
        <dbReference type="ChEBI" id="CHEBI:57338"/>
        <dbReference type="ChEBI" id="CHEBI:57692"/>
        <dbReference type="ChEBI" id="CHEBI:58307"/>
        <dbReference type="ChEBI" id="CHEBI:62500"/>
    </reaction>
    <physiologicalReaction direction="left-to-right" evidence="24">
        <dbReference type="Rhea" id="RHEA:44181"/>
    </physiologicalReaction>
</comment>
<dbReference type="Pfam" id="PF02771">
    <property type="entry name" value="Acyl-CoA_dh_N"/>
    <property type="match status" value="1"/>
</dbReference>
<dbReference type="PROSITE" id="PS00073">
    <property type="entry name" value="ACYL_COA_DH_2"/>
    <property type="match status" value="1"/>
</dbReference>
<evidence type="ECO:0000256" key="5">
    <source>
        <dbReference type="ARBA" id="ARBA00022553"/>
    </source>
</evidence>
<feature type="domain" description="Acyl-CoA dehydrogenase/oxidase N-terminal" evidence="28">
    <location>
        <begin position="10"/>
        <end position="120"/>
    </location>
</feature>
<comment type="catalytic activity">
    <reaction evidence="22">
        <text>hexanoyl-CoA + oxidized [electron-transfer flavoprotein] + H(+) = (2E)-hexenoyl-CoA + reduced [electron-transfer flavoprotein]</text>
        <dbReference type="Rhea" id="RHEA:43464"/>
        <dbReference type="Rhea" id="RHEA-COMP:10685"/>
        <dbReference type="Rhea" id="RHEA-COMP:10686"/>
        <dbReference type="ChEBI" id="CHEBI:15378"/>
        <dbReference type="ChEBI" id="CHEBI:57692"/>
        <dbReference type="ChEBI" id="CHEBI:58307"/>
        <dbReference type="ChEBI" id="CHEBI:62077"/>
        <dbReference type="ChEBI" id="CHEBI:62620"/>
    </reaction>
    <physiologicalReaction direction="left-to-right" evidence="22">
        <dbReference type="Rhea" id="RHEA:43465"/>
    </physiologicalReaction>
</comment>
<keyword evidence="30" id="KW-1185">Reference proteome</keyword>
<dbReference type="Proteomes" id="UP000067626">
    <property type="component" value="Chromosome"/>
</dbReference>
<keyword evidence="5" id="KW-0597">Phosphoprotein</keyword>
<dbReference type="Pfam" id="PF02770">
    <property type="entry name" value="Acyl-CoA_dh_M"/>
    <property type="match status" value="1"/>
</dbReference>
<dbReference type="AlphaFoldDB" id="A0A0K1EMX8"/>
<dbReference type="InterPro" id="IPR037069">
    <property type="entry name" value="AcylCoA_DH/ox_N_sf"/>
</dbReference>
<organism evidence="29 30">
    <name type="scientific">Chondromyces crocatus</name>
    <dbReference type="NCBI Taxonomy" id="52"/>
    <lineage>
        <taxon>Bacteria</taxon>
        <taxon>Pseudomonadati</taxon>
        <taxon>Myxococcota</taxon>
        <taxon>Polyangia</taxon>
        <taxon>Polyangiales</taxon>
        <taxon>Polyangiaceae</taxon>
        <taxon>Chondromyces</taxon>
    </lineage>
</organism>
<evidence type="ECO:0000256" key="17">
    <source>
        <dbReference type="ARBA" id="ARBA00042821"/>
    </source>
</evidence>
<comment type="catalytic activity">
    <reaction evidence="23">
        <text>(2S)-2-methylbutanoyl-CoA + oxidized [electron-transfer flavoprotein] + H(+) = (2E)-2-methylbut-2-enoyl-CoA + reduced [electron-transfer flavoprotein]</text>
        <dbReference type="Rhea" id="RHEA:48256"/>
        <dbReference type="Rhea" id="RHEA-COMP:10685"/>
        <dbReference type="Rhea" id="RHEA-COMP:10686"/>
        <dbReference type="ChEBI" id="CHEBI:15378"/>
        <dbReference type="ChEBI" id="CHEBI:57337"/>
        <dbReference type="ChEBI" id="CHEBI:57692"/>
        <dbReference type="ChEBI" id="CHEBI:58307"/>
        <dbReference type="ChEBI" id="CHEBI:88166"/>
    </reaction>
    <physiologicalReaction direction="left-to-right" evidence="23">
        <dbReference type="Rhea" id="RHEA:48257"/>
    </physiologicalReaction>
</comment>
<dbReference type="GO" id="GO:0003853">
    <property type="term" value="F:short-chain 2-methyl fatty acyl-CoA dehydrogenase activity"/>
    <property type="evidence" value="ECO:0007669"/>
    <property type="project" value="UniProtKB-EC"/>
</dbReference>
<dbReference type="PANTHER" id="PTHR43884">
    <property type="entry name" value="ACYL-COA DEHYDROGENASE"/>
    <property type="match status" value="1"/>
</dbReference>
<comment type="cofactor">
    <cofactor evidence="1 25">
        <name>FAD</name>
        <dbReference type="ChEBI" id="CHEBI:57692"/>
    </cofactor>
</comment>
<evidence type="ECO:0000256" key="21">
    <source>
        <dbReference type="ARBA" id="ARBA00049096"/>
    </source>
</evidence>
<dbReference type="PATRIC" id="fig|52.7.peg.7060"/>
<dbReference type="GO" id="GO:0006631">
    <property type="term" value="P:fatty acid metabolic process"/>
    <property type="evidence" value="ECO:0007669"/>
    <property type="project" value="UniProtKB-KW"/>
</dbReference>
<dbReference type="Gene3D" id="2.40.110.10">
    <property type="entry name" value="Butyryl-CoA Dehydrogenase, subunit A, domain 2"/>
    <property type="match status" value="1"/>
</dbReference>
<dbReference type="EMBL" id="CP012159">
    <property type="protein sequence ID" value="AKT42199.1"/>
    <property type="molecule type" value="Genomic_DNA"/>
</dbReference>
<keyword evidence="8" id="KW-0276">Fatty acid metabolism</keyword>
<keyword evidence="6 25" id="KW-0285">Flavoprotein</keyword>
<evidence type="ECO:0000256" key="24">
    <source>
        <dbReference type="ARBA" id="ARBA00051903"/>
    </source>
</evidence>
<dbReference type="RefSeq" id="WP_050433863.1">
    <property type="nucleotide sequence ID" value="NZ_CP012159.1"/>
</dbReference>
<dbReference type="PIRSF" id="PIRSF016578">
    <property type="entry name" value="HsaA"/>
    <property type="match status" value="1"/>
</dbReference>
<dbReference type="GO" id="GO:0050660">
    <property type="term" value="F:flavin adenine dinucleotide binding"/>
    <property type="evidence" value="ECO:0007669"/>
    <property type="project" value="InterPro"/>
</dbReference>
<reference evidence="29 30" key="1">
    <citation type="submission" date="2015-07" db="EMBL/GenBank/DDBJ databases">
        <title>Genome analysis of myxobacterium Chondromyces crocatus Cm c5 reveals a high potential for natural compound synthesis and the genetic basis for the loss of fruiting body formation.</title>
        <authorList>
            <person name="Zaburannyi N."/>
            <person name="Bunk B."/>
            <person name="Maier J."/>
            <person name="Overmann J."/>
            <person name="Mueller R."/>
        </authorList>
    </citation>
    <scope>NUCLEOTIDE SEQUENCE [LARGE SCALE GENOMIC DNA]</scope>
    <source>
        <strain evidence="29 30">Cm c5</strain>
    </source>
</reference>
<evidence type="ECO:0000259" key="26">
    <source>
        <dbReference type="Pfam" id="PF00441"/>
    </source>
</evidence>
<evidence type="ECO:0000259" key="28">
    <source>
        <dbReference type="Pfam" id="PF02771"/>
    </source>
</evidence>
<evidence type="ECO:0000256" key="25">
    <source>
        <dbReference type="RuleBase" id="RU362125"/>
    </source>
</evidence>
<evidence type="ECO:0000256" key="23">
    <source>
        <dbReference type="ARBA" id="ARBA00049552"/>
    </source>
</evidence>
<dbReference type="CDD" id="cd01158">
    <property type="entry name" value="SCAD_SBCAD"/>
    <property type="match status" value="1"/>
</dbReference>
<evidence type="ECO:0000256" key="20">
    <source>
        <dbReference type="ARBA" id="ARBA00048592"/>
    </source>
</evidence>
<comment type="catalytic activity">
    <reaction evidence="21">
        <text>butanoyl-CoA + oxidized [electron-transfer flavoprotein] + H(+) = (2E)-butenoyl-CoA + reduced [electron-transfer flavoprotein]</text>
        <dbReference type="Rhea" id="RHEA:24004"/>
        <dbReference type="Rhea" id="RHEA-COMP:10685"/>
        <dbReference type="Rhea" id="RHEA-COMP:10686"/>
        <dbReference type="ChEBI" id="CHEBI:15378"/>
        <dbReference type="ChEBI" id="CHEBI:57332"/>
        <dbReference type="ChEBI" id="CHEBI:57371"/>
        <dbReference type="ChEBI" id="CHEBI:57692"/>
        <dbReference type="ChEBI" id="CHEBI:58307"/>
    </reaction>
    <physiologicalReaction direction="left-to-right" evidence="21">
        <dbReference type="Rhea" id="RHEA:24005"/>
    </physiologicalReaction>
</comment>
<dbReference type="InterPro" id="IPR006091">
    <property type="entry name" value="Acyl-CoA_Oxase/DH_mid-dom"/>
</dbReference>
<dbReference type="FunFam" id="1.10.540.10:FF:000012">
    <property type="entry name" value="Acyl-CoA dehydrogenase short/branched chain"/>
    <property type="match status" value="1"/>
</dbReference>
<dbReference type="InterPro" id="IPR013786">
    <property type="entry name" value="AcylCoA_DH/ox_N"/>
</dbReference>
<comment type="catalytic activity">
    <reaction evidence="18">
        <text>2-methylbutanoyl-CoA + oxidized [electron-transfer flavoprotein] + H(+) = (2E)-2-methylbut-2-enoyl-CoA + reduced [electron-transfer flavoprotein]</text>
        <dbReference type="Rhea" id="RHEA:43780"/>
        <dbReference type="Rhea" id="RHEA-COMP:10685"/>
        <dbReference type="Rhea" id="RHEA-COMP:10686"/>
        <dbReference type="ChEBI" id="CHEBI:15378"/>
        <dbReference type="ChEBI" id="CHEBI:57336"/>
        <dbReference type="ChEBI" id="CHEBI:57337"/>
        <dbReference type="ChEBI" id="CHEBI:57692"/>
        <dbReference type="ChEBI" id="CHEBI:58307"/>
        <dbReference type="EC" id="1.3.8.5"/>
    </reaction>
    <physiologicalReaction direction="left-to-right" evidence="18">
        <dbReference type="Rhea" id="RHEA:43781"/>
    </physiologicalReaction>
</comment>
<evidence type="ECO:0000256" key="19">
    <source>
        <dbReference type="ARBA" id="ARBA00048307"/>
    </source>
</evidence>
<evidence type="ECO:0000256" key="16">
    <source>
        <dbReference type="ARBA" id="ARBA00041537"/>
    </source>
</evidence>
<dbReference type="GO" id="GO:0046395">
    <property type="term" value="P:carboxylic acid catabolic process"/>
    <property type="evidence" value="ECO:0007669"/>
    <property type="project" value="UniProtKB-ARBA"/>
</dbReference>
<dbReference type="InterPro" id="IPR009100">
    <property type="entry name" value="AcylCoA_DH/oxidase_NM_dom_sf"/>
</dbReference>
<protein>
    <recommendedName>
        <fullName evidence="15">Short/branched chain specific acyl-CoA dehydrogenase, mitochondrial</fullName>
        <ecNumber evidence="14">1.3.8.5</ecNumber>
    </recommendedName>
    <alternativeName>
        <fullName evidence="17">2-methyl branched chain acyl-CoA dehydrogenase</fullName>
    </alternativeName>
    <alternativeName>
        <fullName evidence="16">2-methylbutyryl-coenzyme A dehydrogenase</fullName>
    </alternativeName>
</protein>
<evidence type="ECO:0000313" key="30">
    <source>
        <dbReference type="Proteomes" id="UP000067626"/>
    </source>
</evidence>
<evidence type="ECO:0000256" key="3">
    <source>
        <dbReference type="ARBA" id="ARBA00009347"/>
    </source>
</evidence>
<evidence type="ECO:0000256" key="9">
    <source>
        <dbReference type="ARBA" id="ARBA00022946"/>
    </source>
</evidence>
<evidence type="ECO:0000256" key="7">
    <source>
        <dbReference type="ARBA" id="ARBA00022827"/>
    </source>
</evidence>
<feature type="domain" description="Acyl-CoA dehydrogenase/oxidase C-terminal" evidence="26">
    <location>
        <begin position="232"/>
        <end position="378"/>
    </location>
</feature>
<evidence type="ECO:0000256" key="15">
    <source>
        <dbReference type="ARBA" id="ARBA00039850"/>
    </source>
</evidence>
<keyword evidence="10" id="KW-0007">Acetylation</keyword>
<evidence type="ECO:0000256" key="18">
    <source>
        <dbReference type="ARBA" id="ARBA00048235"/>
    </source>
</evidence>
<sequence length="387" mass="42315">MTHPALTQLSEEERFFRDSVLDFARKRVAPRVHAMDEAGAMDKEIVPPLFELGLMGVEIPEAYGGAGASFFNAILAVEALAIVDPSVSVVVDVQNTLVANAYLRWASDELKSRYLPRLCRDWVGSYALSEAGSGSDAFALAARAEKRGDRYILNGRKLWITNAAESHLFLVFANVDPSKGYKGITAFAVERDFPGFSVGKKEDKLGIRASSTCELILEDCEVPESNVVGEVGKGYKIAIETLNEGRIGIGAQMLGLAEGALDHAMRYMGDRKQFGQSIANFQGMQFQYARVAMEIEAARLMVYNAARLKDAGQPFVKEAAMAKLFASEVAERAASQCVELMGGVGFTKEYPVEKLYRDAKIGKIYEGTSNMQLSTIAKLLQAEYGIK</sequence>
<evidence type="ECO:0000256" key="14">
    <source>
        <dbReference type="ARBA" id="ARBA00039036"/>
    </source>
</evidence>
<keyword evidence="12" id="KW-0443">Lipid metabolism</keyword>
<accession>A0A0K1EMX8</accession>
<comment type="catalytic activity">
    <reaction evidence="20">
        <text>(2R)-2-methylbutanoyl-CoA + oxidized [electron-transfer flavoprotein] + H(+) = ethylacryloyl-CoA + reduced [electron-transfer flavoprotein]</text>
        <dbReference type="Rhea" id="RHEA:65296"/>
        <dbReference type="Rhea" id="RHEA-COMP:10685"/>
        <dbReference type="Rhea" id="RHEA-COMP:10686"/>
        <dbReference type="ChEBI" id="CHEBI:15378"/>
        <dbReference type="ChEBI" id="CHEBI:57692"/>
        <dbReference type="ChEBI" id="CHEBI:58307"/>
        <dbReference type="ChEBI" id="CHEBI:156439"/>
        <dbReference type="ChEBI" id="CHEBI:156440"/>
    </reaction>
    <physiologicalReaction direction="left-to-right" evidence="20">
        <dbReference type="Rhea" id="RHEA:65297"/>
    </physiologicalReaction>
</comment>
<feature type="domain" description="Acyl-CoA oxidase/dehydrogenase middle" evidence="27">
    <location>
        <begin position="126"/>
        <end position="220"/>
    </location>
</feature>
<comment type="pathway">
    <text evidence="2">Lipid metabolism; mitochondrial fatty acid beta-oxidation.</text>
</comment>
<evidence type="ECO:0000256" key="8">
    <source>
        <dbReference type="ARBA" id="ARBA00022832"/>
    </source>
</evidence>
<dbReference type="FunFam" id="2.40.110.10:FF:000001">
    <property type="entry name" value="Acyl-CoA dehydrogenase, mitochondrial"/>
    <property type="match status" value="1"/>
</dbReference>
<keyword evidence="7 25" id="KW-0274">FAD</keyword>
<keyword evidence="11 25" id="KW-0560">Oxidoreductase</keyword>
<evidence type="ECO:0000256" key="11">
    <source>
        <dbReference type="ARBA" id="ARBA00023002"/>
    </source>
</evidence>
<gene>
    <name evidence="29" type="primary">fadE</name>
    <name evidence="29" type="ORF">CMC5_064220</name>
</gene>
<dbReference type="InterPro" id="IPR046373">
    <property type="entry name" value="Acyl-CoA_Oxase/DH_mid-dom_sf"/>
</dbReference>
<dbReference type="Pfam" id="PF00441">
    <property type="entry name" value="Acyl-CoA_dh_1"/>
    <property type="match status" value="1"/>
</dbReference>
<evidence type="ECO:0000256" key="6">
    <source>
        <dbReference type="ARBA" id="ARBA00022630"/>
    </source>
</evidence>
<evidence type="ECO:0000256" key="1">
    <source>
        <dbReference type="ARBA" id="ARBA00001974"/>
    </source>
</evidence>
<evidence type="ECO:0000313" key="29">
    <source>
        <dbReference type="EMBL" id="AKT42199.1"/>
    </source>
</evidence>
<dbReference type="EC" id="1.3.8.5" evidence="14"/>
<dbReference type="InterPro" id="IPR036250">
    <property type="entry name" value="AcylCo_DH-like_C"/>
</dbReference>
<keyword evidence="9" id="KW-0809">Transit peptide</keyword>
<dbReference type="STRING" id="52.CMC5_064220"/>
<dbReference type="Gene3D" id="1.10.540.10">
    <property type="entry name" value="Acyl-CoA dehydrogenase/oxidase, N-terminal domain"/>
    <property type="match status" value="1"/>
</dbReference>
<comment type="pathway">
    <text evidence="13">Amino-acid degradation; L-isoleucine degradation.</text>
</comment>
<comment type="subunit">
    <text evidence="4">Homotetramer.</text>
</comment>
<dbReference type="FunFam" id="1.20.140.10:FF:000002">
    <property type="entry name" value="Acyl-CoA dehydrogenase short/branched chain"/>
    <property type="match status" value="1"/>
</dbReference>
<dbReference type="InterPro" id="IPR009075">
    <property type="entry name" value="AcylCo_DH/oxidase_C"/>
</dbReference>
<comment type="similarity">
    <text evidence="3 25">Belongs to the acyl-CoA dehydrogenase family.</text>
</comment>
<evidence type="ECO:0000256" key="12">
    <source>
        <dbReference type="ARBA" id="ARBA00023098"/>
    </source>
</evidence>
<comment type="catalytic activity">
    <reaction evidence="19">
        <text>valproyl-CoA + oxidized [electron-transfer flavoprotein] + H(+) = (2E)-2-propylpent-2-enoyl-CoA + reduced [electron-transfer flavoprotein]</text>
        <dbReference type="Rhea" id="RHEA:65344"/>
        <dbReference type="Rhea" id="RHEA-COMP:10685"/>
        <dbReference type="Rhea" id="RHEA-COMP:10686"/>
        <dbReference type="ChEBI" id="CHEBI:15378"/>
        <dbReference type="ChEBI" id="CHEBI:57692"/>
        <dbReference type="ChEBI" id="CHEBI:58307"/>
        <dbReference type="ChEBI" id="CHEBI:156457"/>
        <dbReference type="ChEBI" id="CHEBI:156458"/>
    </reaction>
    <physiologicalReaction direction="left-to-right" evidence="19">
        <dbReference type="Rhea" id="RHEA:65345"/>
    </physiologicalReaction>
</comment>
<evidence type="ECO:0000256" key="4">
    <source>
        <dbReference type="ARBA" id="ARBA00011881"/>
    </source>
</evidence>